<dbReference type="AlphaFoldDB" id="A0A913YT35"/>
<dbReference type="GeneID" id="114576198"/>
<organism evidence="1 2">
    <name type="scientific">Exaiptasia diaphana</name>
    <name type="common">Tropical sea anemone</name>
    <name type="synonym">Aiptasia pulchella</name>
    <dbReference type="NCBI Taxonomy" id="2652724"/>
    <lineage>
        <taxon>Eukaryota</taxon>
        <taxon>Metazoa</taxon>
        <taxon>Cnidaria</taxon>
        <taxon>Anthozoa</taxon>
        <taxon>Hexacorallia</taxon>
        <taxon>Actiniaria</taxon>
        <taxon>Aiptasiidae</taxon>
        <taxon>Exaiptasia</taxon>
    </lineage>
</organism>
<keyword evidence="2" id="KW-1185">Reference proteome</keyword>
<dbReference type="Proteomes" id="UP000887567">
    <property type="component" value="Unplaced"/>
</dbReference>
<dbReference type="KEGG" id="epa:114576198"/>
<evidence type="ECO:0000313" key="2">
    <source>
        <dbReference type="Proteomes" id="UP000887567"/>
    </source>
</evidence>
<dbReference type="RefSeq" id="XP_028518228.1">
    <property type="nucleotide sequence ID" value="XM_028662427.1"/>
</dbReference>
<protein>
    <submittedName>
        <fullName evidence="1">Uncharacterized protein</fullName>
    </submittedName>
</protein>
<accession>A0A913YT35</accession>
<dbReference type="EnsemblMetazoa" id="XM_028662427.1">
    <property type="protein sequence ID" value="XP_028518228.1"/>
    <property type="gene ID" value="LOC114576198"/>
</dbReference>
<sequence>MGIHIPLDTPSINNPLQVDQKYCGFYQKLKVNKTFECEKSLLGRLRHYVIVQVNKSVTTLTALPTPRHVCIQKPYPAPPRVYIGNLKHLQYKEIFSVYRRFIRVISREKVIAVLHVKETRIKGDLFSLYRRFIGVILMEKAIAVVHVDSHARVLLRRVQITKNHCNTVKFIILNISLSSFKESC</sequence>
<name>A0A913YT35_EXADI</name>
<reference evidence="1" key="1">
    <citation type="submission" date="2022-11" db="UniProtKB">
        <authorList>
            <consortium name="EnsemblMetazoa"/>
        </authorList>
    </citation>
    <scope>IDENTIFICATION</scope>
</reference>
<proteinExistence type="predicted"/>
<evidence type="ECO:0000313" key="1">
    <source>
        <dbReference type="EnsemblMetazoa" id="XP_028518228.1"/>
    </source>
</evidence>